<dbReference type="EMBL" id="ACDX02000009">
    <property type="protein sequence ID" value="EFC88290.1"/>
    <property type="molecule type" value="Genomic_DNA"/>
</dbReference>
<dbReference type="eggNOG" id="COG4637">
    <property type="taxonomic scope" value="Bacteria"/>
</dbReference>
<reference evidence="2 3" key="1">
    <citation type="submission" date="2009-10" db="EMBL/GenBank/DDBJ databases">
        <authorList>
            <person name="Weinstock G."/>
            <person name="Sodergren E."/>
            <person name="Clifton S."/>
            <person name="Fulton L."/>
            <person name="Fulton B."/>
            <person name="Courtney L."/>
            <person name="Fronick C."/>
            <person name="Harrison M."/>
            <person name="Strong C."/>
            <person name="Farmer C."/>
            <person name="Delahaunty K."/>
            <person name="Markovic C."/>
            <person name="Hall O."/>
            <person name="Minx P."/>
            <person name="Tomlinson C."/>
            <person name="Mitreva M."/>
            <person name="Nelson J."/>
            <person name="Hou S."/>
            <person name="Wollam A."/>
            <person name="Pepin K.H."/>
            <person name="Johnson M."/>
            <person name="Bhonagiri V."/>
            <person name="Nash W.E."/>
            <person name="Warren W."/>
            <person name="Chinwalla A."/>
            <person name="Mardis E.R."/>
            <person name="Wilson R.K."/>
        </authorList>
    </citation>
    <scope>NUCLEOTIDE SEQUENCE [LARGE SCALE GENOMIC DNA]</scope>
    <source>
        <strain evidence="3">ATCC 25996 / DSM 4631 / NCTC 10774 / M26</strain>
    </source>
</reference>
<dbReference type="InterPro" id="IPR041685">
    <property type="entry name" value="AAA_GajA/Old/RecF-like"/>
</dbReference>
<proteinExistence type="predicted"/>
<name>D2ZX87_NEIM2</name>
<dbReference type="PANTHER" id="PTHR43581:SF2">
    <property type="entry name" value="EXCINUCLEASE ATPASE SUBUNIT"/>
    <property type="match status" value="1"/>
</dbReference>
<dbReference type="Proteomes" id="UP000003344">
    <property type="component" value="Unassembled WGS sequence"/>
</dbReference>
<dbReference type="RefSeq" id="WP_003743006.1">
    <property type="nucleotide sequence ID" value="NZ_ACDX02000009.1"/>
</dbReference>
<gene>
    <name evidence="2" type="ORF">NEIMUCOT_05236</name>
</gene>
<feature type="domain" description="Endonuclease GajA/Old nuclease/RecF-like AAA" evidence="1">
    <location>
        <begin position="1"/>
        <end position="371"/>
    </location>
</feature>
<organism evidence="2 3">
    <name type="scientific">Neisseria mucosa (strain ATCC 25996 / DSM 4631 / NCTC 10774 / M26)</name>
    <dbReference type="NCBI Taxonomy" id="546266"/>
    <lineage>
        <taxon>Bacteria</taxon>
        <taxon>Pseudomonadati</taxon>
        <taxon>Pseudomonadota</taxon>
        <taxon>Betaproteobacteria</taxon>
        <taxon>Neisseriales</taxon>
        <taxon>Neisseriaceae</taxon>
        <taxon>Neisseria</taxon>
    </lineage>
</organism>
<dbReference type="InterPro" id="IPR051396">
    <property type="entry name" value="Bact_Antivir_Def_Nuclease"/>
</dbReference>
<dbReference type="STRING" id="546266.NEIMUCOT_05236"/>
<dbReference type="SUPFAM" id="SSF52540">
    <property type="entry name" value="P-loop containing nucleoside triphosphate hydrolases"/>
    <property type="match status" value="1"/>
</dbReference>
<sequence>MKIKSVKIFGLHKHSEIINLTFNDDLNIITGRNGAGKTTILKLIWYVLSGHIDLAIKEIEFDKLVVCTDIYKCSINKINKNTCKVEWRWENKEKEEVFEDQVEHRSFYYGEDGETIIVDEDDGIIIQNAEEIPNRRLQNTGASVFLPTFRRIEGGFLTDSRPLSRRLSFESFSATASIEEALSNLSDRLTVNNHIFVASLSTFDIESLLIKKHSELSEKYNRIQQKVTSDTMDRIKKSRESNGDAQEDILKLIQKDIEEMEKRRQEIMKPLDTVKESVLKFFKNHRGIKLGKSKVLNFGDAANAINSNFLSAGEKQMLSFLAYNTFYKDAIFIIDEPELSLHVDWQRILLSTLVKQGTSNQFIVATHSPFIYSKYPEKEIQLNPDRGYCDTFELE</sequence>
<dbReference type="Gene3D" id="3.40.50.300">
    <property type="entry name" value="P-loop containing nucleotide triphosphate hydrolases"/>
    <property type="match status" value="1"/>
</dbReference>
<accession>D2ZX87</accession>
<protein>
    <recommendedName>
        <fullName evidence="1">Endonuclease GajA/Old nuclease/RecF-like AAA domain-containing protein</fullName>
    </recommendedName>
</protein>
<evidence type="ECO:0000313" key="3">
    <source>
        <dbReference type="Proteomes" id="UP000003344"/>
    </source>
</evidence>
<dbReference type="Pfam" id="PF13175">
    <property type="entry name" value="AAA_15"/>
    <property type="match status" value="1"/>
</dbReference>
<dbReference type="InterPro" id="IPR027417">
    <property type="entry name" value="P-loop_NTPase"/>
</dbReference>
<evidence type="ECO:0000259" key="1">
    <source>
        <dbReference type="Pfam" id="PF13175"/>
    </source>
</evidence>
<dbReference type="PANTHER" id="PTHR43581">
    <property type="entry name" value="ATP/GTP PHOSPHATASE"/>
    <property type="match status" value="1"/>
</dbReference>
<dbReference type="AlphaFoldDB" id="D2ZX87"/>
<evidence type="ECO:0000313" key="2">
    <source>
        <dbReference type="EMBL" id="EFC88290.1"/>
    </source>
</evidence>
<comment type="caution">
    <text evidence="2">The sequence shown here is derived from an EMBL/GenBank/DDBJ whole genome shotgun (WGS) entry which is preliminary data.</text>
</comment>